<reference evidence="2 3" key="1">
    <citation type="submission" date="2020-02" db="EMBL/GenBank/DDBJ databases">
        <title>Acidophilic actinobacteria isolated from forest soil.</title>
        <authorList>
            <person name="Golinska P."/>
        </authorList>
    </citation>
    <scope>NUCLEOTIDE SEQUENCE [LARGE SCALE GENOMIC DNA]</scope>
    <source>
        <strain evidence="2 3">NL8</strain>
    </source>
</reference>
<dbReference type="EMBL" id="JAAFYZ010000235">
    <property type="protein sequence ID" value="MBS2553160.1"/>
    <property type="molecule type" value="Genomic_DNA"/>
</dbReference>
<dbReference type="InterPro" id="IPR013780">
    <property type="entry name" value="Glyco_hydro_b"/>
</dbReference>
<dbReference type="Proteomes" id="UP000730482">
    <property type="component" value="Unassembled WGS sequence"/>
</dbReference>
<comment type="caution">
    <text evidence="2">The sequence shown here is derived from an EMBL/GenBank/DDBJ whole genome shotgun (WGS) entry which is preliminary data.</text>
</comment>
<feature type="region of interest" description="Disordered" evidence="1">
    <location>
        <begin position="75"/>
        <end position="97"/>
    </location>
</feature>
<sequence length="174" mass="17603">MQHGASAVDWWVLYSGPNSTSDGGWGDLGLLSSGTCPVDQPGKTGCEPPTGTSFAPYQTMRLLTTVLKGGGQLLATTTTGGGTGGTGGTDSTSGTGSTVSAHAIRRADGTLAVVLLNEDPQQAQTIHLTVPCGYQAVRTLSWQPGDTAVSSHAGPAPTTFAPYSATVILLRRAG</sequence>
<keyword evidence="3" id="KW-1185">Reference proteome</keyword>
<gene>
    <name evidence="2" type="ORF">KGQ19_40540</name>
</gene>
<evidence type="ECO:0000256" key="1">
    <source>
        <dbReference type="SAM" id="MobiDB-lite"/>
    </source>
</evidence>
<evidence type="ECO:0000313" key="2">
    <source>
        <dbReference type="EMBL" id="MBS2553160.1"/>
    </source>
</evidence>
<accession>A0ABS5L480</accession>
<name>A0ABS5L480_9ACTN</name>
<feature type="compositionally biased region" description="Gly residues" evidence="1">
    <location>
        <begin position="79"/>
        <end position="88"/>
    </location>
</feature>
<proteinExistence type="predicted"/>
<dbReference type="Gene3D" id="2.60.40.1180">
    <property type="entry name" value="Golgi alpha-mannosidase II"/>
    <property type="match status" value="1"/>
</dbReference>
<protein>
    <submittedName>
        <fullName evidence="2">Uncharacterized protein</fullName>
    </submittedName>
</protein>
<organism evidence="2 3">
    <name type="scientific">Catenulispora pinistramenti</name>
    <dbReference type="NCBI Taxonomy" id="2705254"/>
    <lineage>
        <taxon>Bacteria</taxon>
        <taxon>Bacillati</taxon>
        <taxon>Actinomycetota</taxon>
        <taxon>Actinomycetes</taxon>
        <taxon>Catenulisporales</taxon>
        <taxon>Catenulisporaceae</taxon>
        <taxon>Catenulispora</taxon>
    </lineage>
</organism>
<dbReference type="RefSeq" id="WP_212019430.1">
    <property type="nucleotide sequence ID" value="NZ_JAAFYZ010000235.1"/>
</dbReference>
<evidence type="ECO:0000313" key="3">
    <source>
        <dbReference type="Proteomes" id="UP000730482"/>
    </source>
</evidence>